<keyword evidence="4" id="KW-0812">Transmembrane</keyword>
<evidence type="ECO:0000256" key="2">
    <source>
        <dbReference type="ARBA" id="ARBA00023242"/>
    </source>
</evidence>
<feature type="compositionally biased region" description="Polar residues" evidence="3">
    <location>
        <begin position="17"/>
        <end position="34"/>
    </location>
</feature>
<dbReference type="InterPro" id="IPR050613">
    <property type="entry name" value="Sec_Metabolite_Reg"/>
</dbReference>
<keyword evidence="7" id="KW-1185">Reference proteome</keyword>
<gene>
    <name evidence="6" type="ORF">K432DRAFT_406853</name>
</gene>
<dbReference type="OrthoDB" id="9996127at2759"/>
<accession>A0A8E2JD19</accession>
<dbReference type="PANTHER" id="PTHR31001">
    <property type="entry name" value="UNCHARACTERIZED TRANSCRIPTIONAL REGULATORY PROTEIN"/>
    <property type="match status" value="1"/>
</dbReference>
<keyword evidence="4" id="KW-0472">Membrane</keyword>
<feature type="transmembrane region" description="Helical" evidence="4">
    <location>
        <begin position="189"/>
        <end position="207"/>
    </location>
</feature>
<proteinExistence type="predicted"/>
<keyword evidence="4" id="KW-1133">Transmembrane helix</keyword>
<dbReference type="Proteomes" id="UP000250266">
    <property type="component" value="Unassembled WGS sequence"/>
</dbReference>
<keyword evidence="2" id="KW-0539">Nucleus</keyword>
<dbReference type="CDD" id="cd12148">
    <property type="entry name" value="fungal_TF_MHR"/>
    <property type="match status" value="1"/>
</dbReference>
<dbReference type="AlphaFoldDB" id="A0A8E2JD19"/>
<protein>
    <recommendedName>
        <fullName evidence="5">Xylanolytic transcriptional activator regulatory domain-containing protein</fullName>
    </recommendedName>
</protein>
<dbReference type="GO" id="GO:0008270">
    <property type="term" value="F:zinc ion binding"/>
    <property type="evidence" value="ECO:0007669"/>
    <property type="project" value="InterPro"/>
</dbReference>
<feature type="region of interest" description="Disordered" evidence="3">
    <location>
        <begin position="17"/>
        <end position="46"/>
    </location>
</feature>
<evidence type="ECO:0000256" key="4">
    <source>
        <dbReference type="SAM" id="Phobius"/>
    </source>
</evidence>
<dbReference type="Pfam" id="PF04082">
    <property type="entry name" value="Fungal_trans"/>
    <property type="match status" value="1"/>
</dbReference>
<feature type="domain" description="Xylanolytic transcriptional activator regulatory" evidence="5">
    <location>
        <begin position="288"/>
        <end position="362"/>
    </location>
</feature>
<dbReference type="EMBL" id="KV745088">
    <property type="protein sequence ID" value="OCK77973.1"/>
    <property type="molecule type" value="Genomic_DNA"/>
</dbReference>
<dbReference type="InterPro" id="IPR007219">
    <property type="entry name" value="XnlR_reg_dom"/>
</dbReference>
<dbReference type="SMART" id="SM00906">
    <property type="entry name" value="Fungal_trans"/>
    <property type="match status" value="1"/>
</dbReference>
<evidence type="ECO:0000256" key="3">
    <source>
        <dbReference type="SAM" id="MobiDB-lite"/>
    </source>
</evidence>
<reference evidence="6 7" key="1">
    <citation type="journal article" date="2016" name="Nat. Commun.">
        <title>Ectomycorrhizal ecology is imprinted in the genome of the dominant symbiotic fungus Cenococcum geophilum.</title>
        <authorList>
            <consortium name="DOE Joint Genome Institute"/>
            <person name="Peter M."/>
            <person name="Kohler A."/>
            <person name="Ohm R.A."/>
            <person name="Kuo A."/>
            <person name="Krutzmann J."/>
            <person name="Morin E."/>
            <person name="Arend M."/>
            <person name="Barry K.W."/>
            <person name="Binder M."/>
            <person name="Choi C."/>
            <person name="Clum A."/>
            <person name="Copeland A."/>
            <person name="Grisel N."/>
            <person name="Haridas S."/>
            <person name="Kipfer T."/>
            <person name="LaButti K."/>
            <person name="Lindquist E."/>
            <person name="Lipzen A."/>
            <person name="Maire R."/>
            <person name="Meier B."/>
            <person name="Mihaltcheva S."/>
            <person name="Molinier V."/>
            <person name="Murat C."/>
            <person name="Poggeler S."/>
            <person name="Quandt C.A."/>
            <person name="Sperisen C."/>
            <person name="Tritt A."/>
            <person name="Tisserant E."/>
            <person name="Crous P.W."/>
            <person name="Henrissat B."/>
            <person name="Nehls U."/>
            <person name="Egli S."/>
            <person name="Spatafora J.W."/>
            <person name="Grigoriev I.V."/>
            <person name="Martin F.M."/>
        </authorList>
    </citation>
    <scope>NUCLEOTIDE SEQUENCE [LARGE SCALE GENOMIC DNA]</scope>
    <source>
        <strain evidence="6 7">CBS 459.81</strain>
    </source>
</reference>
<dbReference type="GO" id="GO:0003677">
    <property type="term" value="F:DNA binding"/>
    <property type="evidence" value="ECO:0007669"/>
    <property type="project" value="InterPro"/>
</dbReference>
<comment type="subcellular location">
    <subcellularLocation>
        <location evidence="1">Nucleus</location>
    </subcellularLocation>
</comment>
<evidence type="ECO:0000313" key="7">
    <source>
        <dbReference type="Proteomes" id="UP000250266"/>
    </source>
</evidence>
<sequence length="717" mass="80736">MRGRIRNLESMVVNLMNQKSTTEQESGSRQQSGPNPEPALPEQPQRYPVMNMVTAAREETELEDLNGDSFGQLQISNTGTETSYVGVSHWSAILKEISEVKNYLEDSAAEADEPAEETWEESEQRSAIAFGFPRRITKAVLLAEMPPKEEVDRILPLWFNSADPLLFIIHAPTFQEEYKQFWKDPSKTPVMWIALLYGAMALGIILGPRNPGFAAFSGRFDKSGVPYNPVLTPPNSFPSVASLDKYQHLASSAMALADISKPQPHCIEAAMIYSECEFLRRNNHHVKIWLIVGVIVRVALRMGYHRDASHFDRMTAFQGEMRRRAWHVIYQMDTLVSFAIGLPSMIRRIEADTRLPHNLYDHDFSVDSLELPKERPSSEITPGSYTISKSRVCAVFAEAAELSQLVHPPSFSDMMAVDKRLEDAYTMVPEGLRVRSMEDSITDPPILIMSRFNIELLYLKTRIVLHRKYLTVGQIDPRFAESRMACVQAAMQTLRHHSVIFQACLPGGQLHSVWWYMSSLTTYDFLLAAMIVSLELNYIRTAEASPTFKGPPHPFVPEMVELLETTYDIFANHPHRLSESGRAAGILGAILKKHAGPSGSGLQEDIVNRLGQSSPSVNGFIIGNQLPIWGPLDTVVDNAVEMTDPQDIDWTMWDSALQGRTNTLPDQSWTFNPQDNSLSDQPWPIDPNSDTTDLLNFEDDISILHHSYDYLNVVNGQ</sequence>
<dbReference type="GO" id="GO:0005634">
    <property type="term" value="C:nucleus"/>
    <property type="evidence" value="ECO:0007669"/>
    <property type="project" value="UniProtKB-SubCell"/>
</dbReference>
<name>A0A8E2JD19_9PEZI</name>
<evidence type="ECO:0000313" key="6">
    <source>
        <dbReference type="EMBL" id="OCK77973.1"/>
    </source>
</evidence>
<evidence type="ECO:0000256" key="1">
    <source>
        <dbReference type="ARBA" id="ARBA00004123"/>
    </source>
</evidence>
<dbReference type="PANTHER" id="PTHR31001:SF49">
    <property type="entry name" value="ZN(II)2CYS6 TRANSCRIPTION FACTOR (EUROFUNG)"/>
    <property type="match status" value="1"/>
</dbReference>
<dbReference type="GO" id="GO:0006351">
    <property type="term" value="P:DNA-templated transcription"/>
    <property type="evidence" value="ECO:0007669"/>
    <property type="project" value="InterPro"/>
</dbReference>
<organism evidence="6 7">
    <name type="scientific">Lepidopterella palustris CBS 459.81</name>
    <dbReference type="NCBI Taxonomy" id="1314670"/>
    <lineage>
        <taxon>Eukaryota</taxon>
        <taxon>Fungi</taxon>
        <taxon>Dikarya</taxon>
        <taxon>Ascomycota</taxon>
        <taxon>Pezizomycotina</taxon>
        <taxon>Dothideomycetes</taxon>
        <taxon>Pleosporomycetidae</taxon>
        <taxon>Mytilinidiales</taxon>
        <taxon>Argynnaceae</taxon>
        <taxon>Lepidopterella</taxon>
    </lineage>
</organism>
<evidence type="ECO:0000259" key="5">
    <source>
        <dbReference type="SMART" id="SM00906"/>
    </source>
</evidence>